<dbReference type="Proteomes" id="UP000278632">
    <property type="component" value="Unassembled WGS sequence"/>
</dbReference>
<dbReference type="GO" id="GO:0004177">
    <property type="term" value="F:aminopeptidase activity"/>
    <property type="evidence" value="ECO:0007669"/>
    <property type="project" value="UniProtKB-KW"/>
</dbReference>
<dbReference type="Pfam" id="PF26233">
    <property type="entry name" value="NicX"/>
    <property type="match status" value="1"/>
</dbReference>
<dbReference type="EMBL" id="QICD01000013">
    <property type="protein sequence ID" value="RNL43222.1"/>
    <property type="molecule type" value="Genomic_DNA"/>
</dbReference>
<name>A0A3N0B7J2_9ACTN</name>
<keyword evidence="2" id="KW-0031">Aminopeptidase</keyword>
<protein>
    <submittedName>
        <fullName evidence="2">Aminopeptidase</fullName>
    </submittedName>
</protein>
<organism evidence="2 3">
    <name type="scientific">Paraeggerthella hongkongensis</name>
    <dbReference type="NCBI Taxonomy" id="230658"/>
    <lineage>
        <taxon>Bacteria</taxon>
        <taxon>Bacillati</taxon>
        <taxon>Actinomycetota</taxon>
        <taxon>Coriobacteriia</taxon>
        <taxon>Eggerthellales</taxon>
        <taxon>Eggerthellaceae</taxon>
        <taxon>Paraeggerthella</taxon>
    </lineage>
</organism>
<dbReference type="RefSeq" id="WP_123192360.1">
    <property type="nucleotide sequence ID" value="NZ_QICD01000013.1"/>
</dbReference>
<dbReference type="SUPFAM" id="SSF144052">
    <property type="entry name" value="Thermophilic metalloprotease-like"/>
    <property type="match status" value="1"/>
</dbReference>
<dbReference type="InterPro" id="IPR058739">
    <property type="entry name" value="NicX"/>
</dbReference>
<sequence length="320" mass="33591">MNLQERAQTILSTNLALGEDETLLVATDDPTREVGQLFYDAARALGRRALLMVMPEGRVTGEEPPAAVAAAMKAADVALCPTAKSITHTTARIEAAAAGTRVVTMPGVTLDMLRDGAACADYAEVERRTMALTERLTYAKTARIEKDGHVLTMDLTGRDGVASPGVYRAPGASGNFPSGEAYIAPLEGGANGSVVIDGSMVGIGTLAEPLVATLENGRLVQAEGGDANGAYAEQLSILFARPENGTIAELGIGTNERAKLCGIILEDEKLYGTVHVAFGTNASFGGVTKADCHYDGIVLRPTLYLDDECVIRDGEFCEII</sequence>
<keyword evidence="2" id="KW-0645">Protease</keyword>
<dbReference type="OrthoDB" id="9803993at2"/>
<evidence type="ECO:0000256" key="1">
    <source>
        <dbReference type="ARBA" id="ARBA00022723"/>
    </source>
</evidence>
<dbReference type="AlphaFoldDB" id="A0A3N0B7J2"/>
<comment type="caution">
    <text evidence="2">The sequence shown here is derived from an EMBL/GenBank/DDBJ whole genome shotgun (WGS) entry which is preliminary data.</text>
</comment>
<evidence type="ECO:0000313" key="3">
    <source>
        <dbReference type="Proteomes" id="UP000278632"/>
    </source>
</evidence>
<dbReference type="GO" id="GO:0046872">
    <property type="term" value="F:metal ion binding"/>
    <property type="evidence" value="ECO:0007669"/>
    <property type="project" value="UniProtKB-KW"/>
</dbReference>
<accession>A0A3N0B7J2</accession>
<keyword evidence="1" id="KW-0479">Metal-binding</keyword>
<keyword evidence="3" id="KW-1185">Reference proteome</keyword>
<gene>
    <name evidence="2" type="ORF">DMP08_07580</name>
</gene>
<reference evidence="3" key="1">
    <citation type="submission" date="2018-05" db="EMBL/GenBank/DDBJ databases">
        <title>Genome Sequencing of selected type strains of the family Eggerthellaceae.</title>
        <authorList>
            <person name="Danylec N."/>
            <person name="Stoll D.A."/>
            <person name="Doetsch A."/>
            <person name="Huch M."/>
        </authorList>
    </citation>
    <scope>NUCLEOTIDE SEQUENCE [LARGE SCALE GENOMIC DNA]</scope>
    <source>
        <strain evidence="3">DSM 16106</strain>
    </source>
</reference>
<evidence type="ECO:0000313" key="2">
    <source>
        <dbReference type="EMBL" id="RNL43222.1"/>
    </source>
</evidence>
<keyword evidence="2" id="KW-0378">Hydrolase</keyword>
<dbReference type="PANTHER" id="PTHR34448:SF1">
    <property type="entry name" value="BLL6088 PROTEIN"/>
    <property type="match status" value="1"/>
</dbReference>
<proteinExistence type="predicted"/>
<dbReference type="InterPro" id="IPR052170">
    <property type="entry name" value="M29_Exopeptidase"/>
</dbReference>
<dbReference type="PANTHER" id="PTHR34448">
    <property type="entry name" value="AMINOPEPTIDASE"/>
    <property type="match status" value="1"/>
</dbReference>